<proteinExistence type="inferred from homology"/>
<keyword evidence="8" id="KW-1185">Reference proteome</keyword>
<evidence type="ECO:0000256" key="3">
    <source>
        <dbReference type="ARBA" id="ARBA00023172"/>
    </source>
</evidence>
<dbReference type="InterPro" id="IPR010998">
    <property type="entry name" value="Integrase_recombinase_N"/>
</dbReference>
<evidence type="ECO:0000256" key="2">
    <source>
        <dbReference type="ARBA" id="ARBA00023125"/>
    </source>
</evidence>
<dbReference type="EMBL" id="JAMRXG010000017">
    <property type="protein sequence ID" value="MCM6777751.1"/>
    <property type="molecule type" value="Genomic_DNA"/>
</dbReference>
<dbReference type="CDD" id="cd01189">
    <property type="entry name" value="INT_ICEBs1_C_like"/>
    <property type="match status" value="1"/>
</dbReference>
<accession>A0A9X2EG98</accession>
<dbReference type="GO" id="GO:0006310">
    <property type="term" value="P:DNA recombination"/>
    <property type="evidence" value="ECO:0007669"/>
    <property type="project" value="UniProtKB-KW"/>
</dbReference>
<dbReference type="Proteomes" id="UP001139157">
    <property type="component" value="Unassembled WGS sequence"/>
</dbReference>
<gene>
    <name evidence="7" type="ORF">NDR86_30130</name>
</gene>
<evidence type="ECO:0000256" key="1">
    <source>
        <dbReference type="ARBA" id="ARBA00008857"/>
    </source>
</evidence>
<evidence type="ECO:0000313" key="7">
    <source>
        <dbReference type="EMBL" id="MCM6777751.1"/>
    </source>
</evidence>
<dbReference type="Pfam" id="PF00589">
    <property type="entry name" value="Phage_integrase"/>
    <property type="match status" value="1"/>
</dbReference>
<dbReference type="PROSITE" id="PS51900">
    <property type="entry name" value="CB"/>
    <property type="match status" value="1"/>
</dbReference>
<dbReference type="InterPro" id="IPR011010">
    <property type="entry name" value="DNA_brk_join_enz"/>
</dbReference>
<dbReference type="InterPro" id="IPR013762">
    <property type="entry name" value="Integrase-like_cat_sf"/>
</dbReference>
<dbReference type="PANTHER" id="PTHR30349:SF64">
    <property type="entry name" value="PROPHAGE INTEGRASE INTD-RELATED"/>
    <property type="match status" value="1"/>
</dbReference>
<keyword evidence="3" id="KW-0233">DNA recombination</keyword>
<dbReference type="GO" id="GO:0003677">
    <property type="term" value="F:DNA binding"/>
    <property type="evidence" value="ECO:0007669"/>
    <property type="project" value="UniProtKB-UniRule"/>
</dbReference>
<dbReference type="SUPFAM" id="SSF56349">
    <property type="entry name" value="DNA breaking-rejoining enzymes"/>
    <property type="match status" value="1"/>
</dbReference>
<dbReference type="RefSeq" id="WP_251917171.1">
    <property type="nucleotide sequence ID" value="NZ_JAMRXG010000017.1"/>
</dbReference>
<feature type="domain" description="Tyr recombinase" evidence="5">
    <location>
        <begin position="192"/>
        <end position="386"/>
    </location>
</feature>
<dbReference type="InterPro" id="IPR050090">
    <property type="entry name" value="Tyrosine_recombinase_XerCD"/>
</dbReference>
<name>A0A9X2EG98_9NOCA</name>
<evidence type="ECO:0000256" key="4">
    <source>
        <dbReference type="PROSITE-ProRule" id="PRU01248"/>
    </source>
</evidence>
<sequence>MSNKGDGWIQTKVRTYPSGRKTTTYIARITPPGQKEITKSFQKKGRVNEPGTAAHWLSVQQEEIRKRRWVNPSDRHWTVAEWAVTWLKSLTGIDPETRSLYRRVVDLDIIPSGLGDEPLEEIDNIRMGVWMNELAERKWSKRKLSASTMQGRRTVLAMMFAAAMDAGAYRGGSNPMRRVRAPGAEDLEVEPIDPGELPTPEQVWQLYDAAAVCPHLREQILVTAGTGLRPGELLGLQRKNIRDHEIHVVRQRKFKNPDVVFGKPKTRKARRRVPFGDEVAAAINRHIDAAPYEIGPDDQIFRFGDDGADWRRSTWADHWNRTRRAAGLPTLKFYLLRHYYASVLINGGASPKLVMERMGHSSSKYTLERYARLWHDSEEVTRALSDAGLKRDGNGTIGPEGR</sequence>
<protein>
    <submittedName>
        <fullName evidence="7">Site-specific integrase</fullName>
    </submittedName>
</protein>
<keyword evidence="2 4" id="KW-0238">DNA-binding</keyword>
<feature type="domain" description="Core-binding (CB)" evidence="6">
    <location>
        <begin position="77"/>
        <end position="164"/>
    </location>
</feature>
<dbReference type="Gene3D" id="1.10.150.130">
    <property type="match status" value="1"/>
</dbReference>
<dbReference type="AlphaFoldDB" id="A0A9X2EG98"/>
<dbReference type="InterPro" id="IPR002104">
    <property type="entry name" value="Integrase_catalytic"/>
</dbReference>
<dbReference type="PROSITE" id="PS51898">
    <property type="entry name" value="TYR_RECOMBINASE"/>
    <property type="match status" value="1"/>
</dbReference>
<dbReference type="Gene3D" id="1.10.443.10">
    <property type="entry name" value="Intergrase catalytic core"/>
    <property type="match status" value="1"/>
</dbReference>
<comment type="caution">
    <text evidence="7">The sequence shown here is derived from an EMBL/GenBank/DDBJ whole genome shotgun (WGS) entry which is preliminary data.</text>
</comment>
<comment type="similarity">
    <text evidence="1">Belongs to the 'phage' integrase family.</text>
</comment>
<evidence type="ECO:0000259" key="6">
    <source>
        <dbReference type="PROSITE" id="PS51900"/>
    </source>
</evidence>
<reference evidence="7" key="1">
    <citation type="submission" date="2022-06" db="EMBL/GenBank/DDBJ databases">
        <title>Novel species in genus nocardia.</title>
        <authorList>
            <person name="Li F."/>
        </authorList>
    </citation>
    <scope>NUCLEOTIDE SEQUENCE</scope>
    <source>
        <strain evidence="7">CDC141</strain>
    </source>
</reference>
<dbReference type="InterPro" id="IPR044068">
    <property type="entry name" value="CB"/>
</dbReference>
<organism evidence="7 8">
    <name type="scientific">Nocardia pulmonis</name>
    <dbReference type="NCBI Taxonomy" id="2951408"/>
    <lineage>
        <taxon>Bacteria</taxon>
        <taxon>Bacillati</taxon>
        <taxon>Actinomycetota</taxon>
        <taxon>Actinomycetes</taxon>
        <taxon>Mycobacteriales</taxon>
        <taxon>Nocardiaceae</taxon>
        <taxon>Nocardia</taxon>
    </lineage>
</organism>
<evidence type="ECO:0000259" key="5">
    <source>
        <dbReference type="PROSITE" id="PS51898"/>
    </source>
</evidence>
<dbReference type="GO" id="GO:0015074">
    <property type="term" value="P:DNA integration"/>
    <property type="evidence" value="ECO:0007669"/>
    <property type="project" value="InterPro"/>
</dbReference>
<evidence type="ECO:0000313" key="8">
    <source>
        <dbReference type="Proteomes" id="UP001139157"/>
    </source>
</evidence>
<dbReference type="PANTHER" id="PTHR30349">
    <property type="entry name" value="PHAGE INTEGRASE-RELATED"/>
    <property type="match status" value="1"/>
</dbReference>